<protein>
    <submittedName>
        <fullName evidence="1">Choline/ethanolaminephosphotransferase</fullName>
    </submittedName>
</protein>
<organism evidence="1 2">
    <name type="scientific">Russula earlei</name>
    <dbReference type="NCBI Taxonomy" id="71964"/>
    <lineage>
        <taxon>Eukaryota</taxon>
        <taxon>Fungi</taxon>
        <taxon>Dikarya</taxon>
        <taxon>Basidiomycota</taxon>
        <taxon>Agaricomycotina</taxon>
        <taxon>Agaricomycetes</taxon>
        <taxon>Russulales</taxon>
        <taxon>Russulaceae</taxon>
        <taxon>Russula</taxon>
    </lineage>
</organism>
<evidence type="ECO:0000313" key="2">
    <source>
        <dbReference type="Proteomes" id="UP001207468"/>
    </source>
</evidence>
<keyword evidence="2" id="KW-1185">Reference proteome</keyword>
<proteinExistence type="predicted"/>
<name>A0ACC0ULE3_9AGAM</name>
<reference evidence="1" key="1">
    <citation type="submission" date="2021-03" db="EMBL/GenBank/DDBJ databases">
        <title>Evolutionary priming and transition to the ectomycorrhizal habit in an iconic lineage of mushroom-forming fungi: is preadaptation a requirement?</title>
        <authorList>
            <consortium name="DOE Joint Genome Institute"/>
            <person name="Looney B.P."/>
            <person name="Miyauchi S."/>
            <person name="Morin E."/>
            <person name="Drula E."/>
            <person name="Courty P.E."/>
            <person name="Chicoki N."/>
            <person name="Fauchery L."/>
            <person name="Kohler A."/>
            <person name="Kuo A."/>
            <person name="LaButti K."/>
            <person name="Pangilinan J."/>
            <person name="Lipzen A."/>
            <person name="Riley R."/>
            <person name="Andreopoulos W."/>
            <person name="He G."/>
            <person name="Johnson J."/>
            <person name="Barry K.W."/>
            <person name="Grigoriev I.V."/>
            <person name="Nagy L."/>
            <person name="Hibbett D."/>
            <person name="Henrissat B."/>
            <person name="Matheny P.B."/>
            <person name="Labbe J."/>
            <person name="Martin A.F."/>
        </authorList>
    </citation>
    <scope>NUCLEOTIDE SEQUENCE</scope>
    <source>
        <strain evidence="1">BPL698</strain>
    </source>
</reference>
<evidence type="ECO:0000313" key="1">
    <source>
        <dbReference type="EMBL" id="KAI9511889.1"/>
    </source>
</evidence>
<sequence length="424" mass="47415">MAYIPTHALAGLRNYRYKGVDKSFLSNYVLNPFWTWFVTLWPEWVAPNMITLTGLAIVLLNFATLSFYDPAYLAEKGGAKGPPHWVYFTWAAGMFLYQTLDAIDGKQARRTGMMGPLGEMFDHGCDALNTTLGVILACHALNLGRSWWTVASQVGTLANFYLTTWEEYHTGQLYLGVFSGPVEGILMIVTIFMITGFAGPTFWDQKLLTLTRLENVGWISSHVPNIGINVCFMIFAGFCLAFNIITSYMNVFHARRGSGILVVKPLLFLLPFLASVLLHLAWLNQPSLRNPDIINSSAFVPFMCAWGLQFAHVVGRIIIAHVTSQPFPVWNPMYILSIVGAIDANMPILFDRPPLIQRSPENITKFVFVVLALSFVTYARFVVLVISDITNYLGIACLTVRKRDANGVWRSAIPRAPISGEKRV</sequence>
<gene>
    <name evidence="1" type="ORF">F5148DRAFT_1312158</name>
</gene>
<dbReference type="EMBL" id="JAGFNK010000015">
    <property type="protein sequence ID" value="KAI9511889.1"/>
    <property type="molecule type" value="Genomic_DNA"/>
</dbReference>
<accession>A0ACC0ULE3</accession>
<comment type="caution">
    <text evidence="1">The sequence shown here is derived from an EMBL/GenBank/DDBJ whole genome shotgun (WGS) entry which is preliminary data.</text>
</comment>
<dbReference type="Proteomes" id="UP001207468">
    <property type="component" value="Unassembled WGS sequence"/>
</dbReference>